<accession>A0AAJ7R891</accession>
<dbReference type="InterPro" id="IPR037760">
    <property type="entry name" value="SMKR1"/>
</dbReference>
<dbReference type="RefSeq" id="XP_015610279.1">
    <property type="nucleotide sequence ID" value="XM_015754793.2"/>
</dbReference>
<dbReference type="GeneID" id="107275048"/>
<feature type="compositionally biased region" description="Gly residues" evidence="1">
    <location>
        <begin position="12"/>
        <end position="37"/>
    </location>
</feature>
<evidence type="ECO:0000313" key="2">
    <source>
        <dbReference type="Proteomes" id="UP000694920"/>
    </source>
</evidence>
<dbReference type="PANTHER" id="PTHR37932">
    <property type="entry name" value="SMALL LYSINE-RICH PROTEIN 1"/>
    <property type="match status" value="1"/>
</dbReference>
<name>A0AAJ7R891_CEPCN</name>
<dbReference type="Proteomes" id="UP000694920">
    <property type="component" value="Unplaced"/>
</dbReference>
<evidence type="ECO:0000313" key="4">
    <source>
        <dbReference type="RefSeq" id="XP_024935701.1"/>
    </source>
</evidence>
<keyword evidence="2" id="KW-1185">Reference proteome</keyword>
<sequence>MGGQGKSKKKNGGGVKGNGKNGKSGKGGNGGKGGKSGKGSKKTSRGSKRSGGKARFAMDIFNEEVMENAYYTCHNIMDVLKCRGFPWPEAQKKKKKGKKN</sequence>
<proteinExistence type="predicted"/>
<feature type="compositionally biased region" description="Basic residues" evidence="1">
    <location>
        <begin position="1"/>
        <end position="11"/>
    </location>
</feature>
<feature type="compositionally biased region" description="Basic residues" evidence="1">
    <location>
        <begin position="38"/>
        <end position="52"/>
    </location>
</feature>
<protein>
    <submittedName>
        <fullName evidence="3 4">Small lysine-rich protein 1</fullName>
    </submittedName>
</protein>
<dbReference type="KEGG" id="ccin:107275048"/>
<organism evidence="2 4">
    <name type="scientific">Cephus cinctus</name>
    <name type="common">Wheat stem sawfly</name>
    <dbReference type="NCBI Taxonomy" id="211228"/>
    <lineage>
        <taxon>Eukaryota</taxon>
        <taxon>Metazoa</taxon>
        <taxon>Ecdysozoa</taxon>
        <taxon>Arthropoda</taxon>
        <taxon>Hexapoda</taxon>
        <taxon>Insecta</taxon>
        <taxon>Pterygota</taxon>
        <taxon>Neoptera</taxon>
        <taxon>Endopterygota</taxon>
        <taxon>Hymenoptera</taxon>
        <taxon>Cephoidea</taxon>
        <taxon>Cephidae</taxon>
        <taxon>Cephus</taxon>
    </lineage>
</organism>
<evidence type="ECO:0000256" key="1">
    <source>
        <dbReference type="SAM" id="MobiDB-lite"/>
    </source>
</evidence>
<dbReference type="AlphaFoldDB" id="A0AAJ7R891"/>
<gene>
    <name evidence="3 4" type="primary">LOC107275048</name>
</gene>
<reference evidence="3 4" key="1">
    <citation type="submission" date="2025-04" db="UniProtKB">
        <authorList>
            <consortium name="RefSeq"/>
        </authorList>
    </citation>
    <scope>IDENTIFICATION</scope>
</reference>
<feature type="region of interest" description="Disordered" evidence="1">
    <location>
        <begin position="1"/>
        <end position="56"/>
    </location>
</feature>
<dbReference type="PANTHER" id="PTHR37932:SF1">
    <property type="entry name" value="SMALL LYSINE-RICH PROTEIN 1"/>
    <property type="match status" value="1"/>
</dbReference>
<dbReference type="RefSeq" id="XP_024935701.1">
    <property type="nucleotide sequence ID" value="XM_025079933.1"/>
</dbReference>
<evidence type="ECO:0000313" key="3">
    <source>
        <dbReference type="RefSeq" id="XP_015610279.1"/>
    </source>
</evidence>